<protein>
    <submittedName>
        <fullName evidence="9">Biotin synthase</fullName>
    </submittedName>
</protein>
<dbReference type="Gene3D" id="3.20.20.70">
    <property type="entry name" value="Aldolase class I"/>
    <property type="match status" value="1"/>
</dbReference>
<dbReference type="InterPro" id="IPR007197">
    <property type="entry name" value="rSAM"/>
</dbReference>
<keyword evidence="3" id="KW-0479">Metal-binding</keyword>
<evidence type="ECO:0000256" key="6">
    <source>
        <dbReference type="SAM" id="MobiDB-lite"/>
    </source>
</evidence>
<feature type="region of interest" description="Disordered" evidence="6">
    <location>
        <begin position="580"/>
        <end position="609"/>
    </location>
</feature>
<feature type="compositionally biased region" description="Basic and acidic residues" evidence="6">
    <location>
        <begin position="600"/>
        <end position="609"/>
    </location>
</feature>
<dbReference type="InterPro" id="IPR006158">
    <property type="entry name" value="Cobalamin-bd"/>
</dbReference>
<dbReference type="SFLD" id="SFLDG01082">
    <property type="entry name" value="B12-binding_domain_containing"/>
    <property type="match status" value="1"/>
</dbReference>
<reference evidence="9 10" key="1">
    <citation type="submission" date="2019-02" db="EMBL/GenBank/DDBJ databases">
        <title>Deep-cultivation of Planctomycetes and their phenomic and genomic characterization uncovers novel biology.</title>
        <authorList>
            <person name="Wiegand S."/>
            <person name="Jogler M."/>
            <person name="Boedeker C."/>
            <person name="Pinto D."/>
            <person name="Vollmers J."/>
            <person name="Rivas-Marin E."/>
            <person name="Kohn T."/>
            <person name="Peeters S.H."/>
            <person name="Heuer A."/>
            <person name="Rast P."/>
            <person name="Oberbeckmann S."/>
            <person name="Bunk B."/>
            <person name="Jeske O."/>
            <person name="Meyerdierks A."/>
            <person name="Storesund J.E."/>
            <person name="Kallscheuer N."/>
            <person name="Luecker S."/>
            <person name="Lage O.M."/>
            <person name="Pohl T."/>
            <person name="Merkel B.J."/>
            <person name="Hornburger P."/>
            <person name="Mueller R.-W."/>
            <person name="Bruemmer F."/>
            <person name="Labrenz M."/>
            <person name="Spormann A.M."/>
            <person name="Op Den Camp H."/>
            <person name="Overmann J."/>
            <person name="Amann R."/>
            <person name="Jetten M.S.M."/>
            <person name="Mascher T."/>
            <person name="Medema M.H."/>
            <person name="Devos D.P."/>
            <person name="Kaster A.-K."/>
            <person name="Ovreas L."/>
            <person name="Rohde M."/>
            <person name="Galperin M.Y."/>
            <person name="Jogler C."/>
        </authorList>
    </citation>
    <scope>NUCLEOTIDE SEQUENCE [LARGE SCALE GENOMIC DNA]</scope>
    <source>
        <strain evidence="9 10">Pla144</strain>
    </source>
</reference>
<dbReference type="RefSeq" id="WP_146451824.1">
    <property type="nucleotide sequence ID" value="NZ_SJPS01000005.1"/>
</dbReference>
<dbReference type="Proteomes" id="UP000318437">
    <property type="component" value="Unassembled WGS sequence"/>
</dbReference>
<gene>
    <name evidence="9" type="ORF">Pla144_34750</name>
</gene>
<dbReference type="PROSITE" id="PS51332">
    <property type="entry name" value="B12_BINDING"/>
    <property type="match status" value="1"/>
</dbReference>
<name>A0A5C6CJ28_9BACT</name>
<keyword evidence="5" id="KW-0411">Iron-sulfur</keyword>
<dbReference type="GO" id="GO:0003824">
    <property type="term" value="F:catalytic activity"/>
    <property type="evidence" value="ECO:0007669"/>
    <property type="project" value="InterPro"/>
</dbReference>
<sequence>MSKPTSNHPLHPRGTNARVLLTSVFGPYAQDDAYGSRLINPMELYHNQVTRVQQGFSLRTFNRSWGLMLIQVNLQAPCTLLDFPTEARFVEELKTNQYDIIGISSIMTNLLKVRRMCKLIRKHQPTATIVVGGHIANLSVLPKYADVDHIVRGDGVRWMRKFLGEDEHQPIRHPVVRANIGSRIMGVILRNHPGDDCATLIPSVGCPIGCNFCSTSAMFGGKGKFIEYYQTGDELYEIMSELESSLCVKSFFVMDENFLLDQNRALGLLERIEKHGKPWSLYVFSSANVLQKYTMEQLVALGVSWVWLGLEGKGSQYTKLSGTDTVQFVKVLRDHGIRVLGSSIIGLEDHTPENIDEAIEHAVSHNTEFHQFMLYTPIPGTPLFSEHEANESLKSLGDVSIADIHGQHIFNYHHPHIKDGQETEFLLRAFRRDFEVNGPSVVRIVRTVLRGWLKYKNHPDPRIRARFAHEATNLPVRYAGVLWATRRQYRDNPQYVAQINELLEDLYGEFGWRSRLAAPIAGRYLYHKLQEQQKLLEAGWTYEPPTFYETNYPAGPPDSKQIQSVLACSKGRSISAVQVIKAEPEPKQESPTLVASPSKYTDEKVIHAP</sequence>
<dbReference type="EMBL" id="SJPS01000005">
    <property type="protein sequence ID" value="TWU24590.1"/>
    <property type="molecule type" value="Genomic_DNA"/>
</dbReference>
<dbReference type="PROSITE" id="PS51918">
    <property type="entry name" value="RADICAL_SAM"/>
    <property type="match status" value="1"/>
</dbReference>
<feature type="compositionally biased region" description="Polar residues" evidence="6">
    <location>
        <begin position="589"/>
        <end position="599"/>
    </location>
</feature>
<dbReference type="SFLD" id="SFLDS00029">
    <property type="entry name" value="Radical_SAM"/>
    <property type="match status" value="1"/>
</dbReference>
<dbReference type="GO" id="GO:0046872">
    <property type="term" value="F:metal ion binding"/>
    <property type="evidence" value="ECO:0007669"/>
    <property type="project" value="UniProtKB-KW"/>
</dbReference>
<dbReference type="SMART" id="SM00729">
    <property type="entry name" value="Elp3"/>
    <property type="match status" value="1"/>
</dbReference>
<dbReference type="InterPro" id="IPR013785">
    <property type="entry name" value="Aldolase_TIM"/>
</dbReference>
<evidence type="ECO:0000256" key="5">
    <source>
        <dbReference type="ARBA" id="ARBA00023014"/>
    </source>
</evidence>
<evidence type="ECO:0000259" key="7">
    <source>
        <dbReference type="PROSITE" id="PS51332"/>
    </source>
</evidence>
<dbReference type="Pfam" id="PF04055">
    <property type="entry name" value="Radical_SAM"/>
    <property type="match status" value="1"/>
</dbReference>
<keyword evidence="10" id="KW-1185">Reference proteome</keyword>
<dbReference type="GO" id="GO:0051536">
    <property type="term" value="F:iron-sulfur cluster binding"/>
    <property type="evidence" value="ECO:0007669"/>
    <property type="project" value="UniProtKB-KW"/>
</dbReference>
<dbReference type="Pfam" id="PF02310">
    <property type="entry name" value="B12-binding"/>
    <property type="match status" value="1"/>
</dbReference>
<evidence type="ECO:0000256" key="1">
    <source>
        <dbReference type="ARBA" id="ARBA00001966"/>
    </source>
</evidence>
<evidence type="ECO:0000256" key="4">
    <source>
        <dbReference type="ARBA" id="ARBA00023004"/>
    </source>
</evidence>
<dbReference type="CDD" id="cd01335">
    <property type="entry name" value="Radical_SAM"/>
    <property type="match status" value="1"/>
</dbReference>
<proteinExistence type="predicted"/>
<accession>A0A5C6CJ28</accession>
<evidence type="ECO:0000313" key="9">
    <source>
        <dbReference type="EMBL" id="TWU24590.1"/>
    </source>
</evidence>
<comment type="cofactor">
    <cofactor evidence="1">
        <name>[4Fe-4S] cluster</name>
        <dbReference type="ChEBI" id="CHEBI:49883"/>
    </cofactor>
</comment>
<dbReference type="OrthoDB" id="9762608at2"/>
<keyword evidence="2" id="KW-0949">S-adenosyl-L-methionine</keyword>
<dbReference type="AlphaFoldDB" id="A0A5C6CJ28"/>
<dbReference type="GO" id="GO:0031419">
    <property type="term" value="F:cobalamin binding"/>
    <property type="evidence" value="ECO:0007669"/>
    <property type="project" value="InterPro"/>
</dbReference>
<dbReference type="Gene3D" id="3.40.50.280">
    <property type="entry name" value="Cobalamin-binding domain"/>
    <property type="match status" value="1"/>
</dbReference>
<dbReference type="InterPro" id="IPR051198">
    <property type="entry name" value="BchE-like"/>
</dbReference>
<evidence type="ECO:0000259" key="8">
    <source>
        <dbReference type="PROSITE" id="PS51918"/>
    </source>
</evidence>
<feature type="domain" description="B12-binding" evidence="7">
    <location>
        <begin position="16"/>
        <end position="173"/>
    </location>
</feature>
<organism evidence="9 10">
    <name type="scientific">Bythopirellula polymerisocia</name>
    <dbReference type="NCBI Taxonomy" id="2528003"/>
    <lineage>
        <taxon>Bacteria</taxon>
        <taxon>Pseudomonadati</taxon>
        <taxon>Planctomycetota</taxon>
        <taxon>Planctomycetia</taxon>
        <taxon>Pirellulales</taxon>
        <taxon>Lacipirellulaceae</taxon>
        <taxon>Bythopirellula</taxon>
    </lineage>
</organism>
<dbReference type="InterPro" id="IPR006638">
    <property type="entry name" value="Elp3/MiaA/NifB-like_rSAM"/>
</dbReference>
<evidence type="ECO:0000256" key="2">
    <source>
        <dbReference type="ARBA" id="ARBA00022691"/>
    </source>
</evidence>
<dbReference type="SUPFAM" id="SSF102114">
    <property type="entry name" value="Radical SAM enzymes"/>
    <property type="match status" value="1"/>
</dbReference>
<dbReference type="PANTHER" id="PTHR43409:SF7">
    <property type="entry name" value="BLL1977 PROTEIN"/>
    <property type="match status" value="1"/>
</dbReference>
<feature type="domain" description="Radical SAM core" evidence="8">
    <location>
        <begin position="192"/>
        <end position="415"/>
    </location>
</feature>
<dbReference type="SUPFAM" id="SSF52242">
    <property type="entry name" value="Cobalamin (vitamin B12)-binding domain"/>
    <property type="match status" value="1"/>
</dbReference>
<evidence type="ECO:0000313" key="10">
    <source>
        <dbReference type="Proteomes" id="UP000318437"/>
    </source>
</evidence>
<dbReference type="InterPro" id="IPR036724">
    <property type="entry name" value="Cobalamin-bd_sf"/>
</dbReference>
<keyword evidence="4" id="KW-0408">Iron</keyword>
<dbReference type="PANTHER" id="PTHR43409">
    <property type="entry name" value="ANAEROBIC MAGNESIUM-PROTOPORPHYRIN IX MONOMETHYL ESTER CYCLASE-RELATED"/>
    <property type="match status" value="1"/>
</dbReference>
<dbReference type="InterPro" id="IPR058240">
    <property type="entry name" value="rSAM_sf"/>
</dbReference>
<comment type="caution">
    <text evidence="9">The sequence shown here is derived from an EMBL/GenBank/DDBJ whole genome shotgun (WGS) entry which is preliminary data.</text>
</comment>
<evidence type="ECO:0000256" key="3">
    <source>
        <dbReference type="ARBA" id="ARBA00022723"/>
    </source>
</evidence>